<keyword evidence="1" id="KW-0812">Transmembrane</keyword>
<feature type="transmembrane region" description="Helical" evidence="1">
    <location>
        <begin position="214"/>
        <end position="231"/>
    </location>
</feature>
<name>A0ABS6ZVM5_9DEIN</name>
<keyword evidence="1" id="KW-1133">Transmembrane helix</keyword>
<feature type="domain" description="Glucodextranase-like C-terminal" evidence="2">
    <location>
        <begin position="5"/>
        <end position="192"/>
    </location>
</feature>
<dbReference type="InterPro" id="IPR019248">
    <property type="entry name" value="Glucodextran_C"/>
</dbReference>
<evidence type="ECO:0000313" key="4">
    <source>
        <dbReference type="Proteomes" id="UP000724268"/>
    </source>
</evidence>
<dbReference type="SUPFAM" id="SSF49344">
    <property type="entry name" value="CBD9-like"/>
    <property type="match status" value="1"/>
</dbReference>
<keyword evidence="1" id="KW-0472">Membrane</keyword>
<accession>A0ABS6ZVM5</accession>
<dbReference type="Gene3D" id="2.60.40.1190">
    <property type="match status" value="1"/>
</dbReference>
<proteinExistence type="predicted"/>
<keyword evidence="4" id="KW-1185">Reference proteome</keyword>
<dbReference type="Pfam" id="PF09985">
    <property type="entry name" value="Glucodextran_C"/>
    <property type="match status" value="1"/>
</dbReference>
<dbReference type="Proteomes" id="UP000724268">
    <property type="component" value="Unassembled WGS sequence"/>
</dbReference>
<reference evidence="3 4" key="1">
    <citation type="submission" date="2021-07" db="EMBL/GenBank/DDBJ databases">
        <title>Thermus aquaticus gen. n. and sp. n., a nonsporulating extreme thermophile.</title>
        <authorList>
            <person name="Hu C.-J."/>
            <person name="Li W.-J."/>
            <person name="Xian W.-D."/>
        </authorList>
    </citation>
    <scope>NUCLEOTIDE SEQUENCE [LARGE SCALE GENOMIC DNA]</scope>
    <source>
        <strain evidence="3 4">SYSU G05001</strain>
    </source>
</reference>
<evidence type="ECO:0000259" key="2">
    <source>
        <dbReference type="Pfam" id="PF09985"/>
    </source>
</evidence>
<evidence type="ECO:0000313" key="3">
    <source>
        <dbReference type="EMBL" id="MBW6394122.1"/>
    </source>
</evidence>
<sequence length="234" mass="25084">MGVLFLFQDPVGDDQGLAYLYPRAALFQEAGEGYADLLALAGEEREGRLVLKVRLSRYPNPLEGPLGFSLSTVVLWLDTGEGGEEALLPGLSTPPGQGWEVAYILTGFGGEKRTPTGERTPARVWREGEWVVVDTGISPGPYGYYGAVGLFDPFASWYLRPTGPEGGPWTLGAPPGSPPVVDLLAEAPLDQVKAYQTGILKPLRPKGFALKRESLLAFALGGASLLLAFLLRKP</sequence>
<comment type="caution">
    <text evidence="3">The sequence shown here is derived from an EMBL/GenBank/DDBJ whole genome shotgun (WGS) entry which is preliminary data.</text>
</comment>
<protein>
    <recommendedName>
        <fullName evidence="2">Glucodextranase-like C-terminal domain-containing protein</fullName>
    </recommendedName>
</protein>
<organism evidence="3 4">
    <name type="scientific">Thermus brevis</name>
    <dbReference type="NCBI Taxonomy" id="2862456"/>
    <lineage>
        <taxon>Bacteria</taxon>
        <taxon>Thermotogati</taxon>
        <taxon>Deinococcota</taxon>
        <taxon>Deinococci</taxon>
        <taxon>Thermales</taxon>
        <taxon>Thermaceae</taxon>
        <taxon>Thermus</taxon>
    </lineage>
</organism>
<dbReference type="EMBL" id="JAHXRS010000003">
    <property type="protein sequence ID" value="MBW6394122.1"/>
    <property type="molecule type" value="Genomic_DNA"/>
</dbReference>
<evidence type="ECO:0000256" key="1">
    <source>
        <dbReference type="SAM" id="Phobius"/>
    </source>
</evidence>
<gene>
    <name evidence="3" type="ORF">KZX47_02975</name>
</gene>